<reference evidence="4" key="1">
    <citation type="submission" date="2022-07" db="EMBL/GenBank/DDBJ databases">
        <authorList>
            <person name="Macas J."/>
            <person name="Novak P."/>
            <person name="Neumann P."/>
        </authorList>
    </citation>
    <scope>NUCLEOTIDE SEQUENCE</scope>
</reference>
<sequence>MDGDENNHVQNPSISPSSSSSSDFCGGDFFSSEEEEEEHVSPSCDEPLQTMSALLQDLPFKKGLSKHYNGKSQSFTSLTNVRSVEDLAKPENPYNKRLKGCRSYAGLFLEGCKRSSCNGGILKKSSTRAGGGGGGFCSSLSSSRKNGSGKNRLPPPASAANFANHTPLFA</sequence>
<name>A0AAV0FDD4_9ASTE</name>
<evidence type="ECO:0000256" key="3">
    <source>
        <dbReference type="SAM" id="MobiDB-lite"/>
    </source>
</evidence>
<dbReference type="GO" id="GO:0005634">
    <property type="term" value="C:nucleus"/>
    <property type="evidence" value="ECO:0007669"/>
    <property type="project" value="UniProtKB-SubCell"/>
</dbReference>
<dbReference type="PANTHER" id="PTHR33172:SF29">
    <property type="entry name" value="OS06G0559400 PROTEIN"/>
    <property type="match status" value="1"/>
</dbReference>
<dbReference type="Proteomes" id="UP001152523">
    <property type="component" value="Unassembled WGS sequence"/>
</dbReference>
<evidence type="ECO:0000313" key="5">
    <source>
        <dbReference type="Proteomes" id="UP001152523"/>
    </source>
</evidence>
<comment type="subcellular location">
    <subcellularLocation>
        <location evidence="1">Nucleus</location>
    </subcellularLocation>
</comment>
<evidence type="ECO:0000256" key="1">
    <source>
        <dbReference type="ARBA" id="ARBA00004123"/>
    </source>
</evidence>
<dbReference type="InterPro" id="IPR051992">
    <property type="entry name" value="OxStress_Response_Reg"/>
</dbReference>
<feature type="region of interest" description="Disordered" evidence="3">
    <location>
        <begin position="1"/>
        <end position="48"/>
    </location>
</feature>
<dbReference type="AlphaFoldDB" id="A0AAV0FDD4"/>
<proteinExistence type="predicted"/>
<feature type="compositionally biased region" description="Low complexity" evidence="3">
    <location>
        <begin position="12"/>
        <end position="30"/>
    </location>
</feature>
<dbReference type="PANTHER" id="PTHR33172">
    <property type="entry name" value="OS08G0516900 PROTEIN"/>
    <property type="match status" value="1"/>
</dbReference>
<accession>A0AAV0FDD4</accession>
<evidence type="ECO:0000256" key="2">
    <source>
        <dbReference type="ARBA" id="ARBA00023242"/>
    </source>
</evidence>
<comment type="caution">
    <text evidence="4">The sequence shown here is derived from an EMBL/GenBank/DDBJ whole genome shotgun (WGS) entry which is preliminary data.</text>
</comment>
<organism evidence="4 5">
    <name type="scientific">Cuscuta epithymum</name>
    <dbReference type="NCBI Taxonomy" id="186058"/>
    <lineage>
        <taxon>Eukaryota</taxon>
        <taxon>Viridiplantae</taxon>
        <taxon>Streptophyta</taxon>
        <taxon>Embryophyta</taxon>
        <taxon>Tracheophyta</taxon>
        <taxon>Spermatophyta</taxon>
        <taxon>Magnoliopsida</taxon>
        <taxon>eudicotyledons</taxon>
        <taxon>Gunneridae</taxon>
        <taxon>Pentapetalae</taxon>
        <taxon>asterids</taxon>
        <taxon>lamiids</taxon>
        <taxon>Solanales</taxon>
        <taxon>Convolvulaceae</taxon>
        <taxon>Cuscuteae</taxon>
        <taxon>Cuscuta</taxon>
        <taxon>Cuscuta subgen. Cuscuta</taxon>
    </lineage>
</organism>
<keyword evidence="5" id="KW-1185">Reference proteome</keyword>
<gene>
    <name evidence="4" type="ORF">CEPIT_LOCUS33013</name>
</gene>
<dbReference type="GO" id="GO:0006950">
    <property type="term" value="P:response to stress"/>
    <property type="evidence" value="ECO:0007669"/>
    <property type="project" value="UniProtKB-ARBA"/>
</dbReference>
<evidence type="ECO:0000313" key="4">
    <source>
        <dbReference type="EMBL" id="CAH9133527.1"/>
    </source>
</evidence>
<dbReference type="EMBL" id="CAMAPF010000976">
    <property type="protein sequence ID" value="CAH9133527.1"/>
    <property type="molecule type" value="Genomic_DNA"/>
</dbReference>
<feature type="compositionally biased region" description="Low complexity" evidence="3">
    <location>
        <begin position="139"/>
        <end position="152"/>
    </location>
</feature>
<feature type="region of interest" description="Disordered" evidence="3">
    <location>
        <begin position="139"/>
        <end position="170"/>
    </location>
</feature>
<protein>
    <submittedName>
        <fullName evidence="4">Uncharacterized protein</fullName>
    </submittedName>
</protein>
<keyword evidence="2" id="KW-0539">Nucleus</keyword>